<keyword evidence="7" id="KW-1185">Reference proteome</keyword>
<evidence type="ECO:0000259" key="5">
    <source>
        <dbReference type="Pfam" id="PF16320"/>
    </source>
</evidence>
<dbReference type="GO" id="GO:0005762">
    <property type="term" value="C:mitochondrial large ribosomal subunit"/>
    <property type="evidence" value="ECO:0007669"/>
    <property type="project" value="TreeGrafter"/>
</dbReference>
<dbReference type="InterPro" id="IPR008932">
    <property type="entry name" value="Ribosomal_bL12_oligo"/>
</dbReference>
<dbReference type="InterPro" id="IPR036235">
    <property type="entry name" value="Ribosomal_bL12_oligo_N_sf"/>
</dbReference>
<keyword evidence="3" id="KW-0687">Ribonucleoprotein</keyword>
<dbReference type="Pfam" id="PF00542">
    <property type="entry name" value="Ribosomal_L12"/>
    <property type="match status" value="1"/>
</dbReference>
<dbReference type="SUPFAM" id="SSF54736">
    <property type="entry name" value="ClpS-like"/>
    <property type="match status" value="1"/>
</dbReference>
<evidence type="ECO:0000256" key="2">
    <source>
        <dbReference type="ARBA" id="ARBA00022980"/>
    </source>
</evidence>
<dbReference type="InterPro" id="IPR000206">
    <property type="entry name" value="Ribosomal_bL12"/>
</dbReference>
<dbReference type="Pfam" id="PF16320">
    <property type="entry name" value="Ribosomal_L12_N"/>
    <property type="match status" value="1"/>
</dbReference>
<dbReference type="GO" id="GO:0003729">
    <property type="term" value="F:mRNA binding"/>
    <property type="evidence" value="ECO:0007669"/>
    <property type="project" value="TreeGrafter"/>
</dbReference>
<dbReference type="OrthoDB" id="250175at2759"/>
<evidence type="ECO:0000259" key="4">
    <source>
        <dbReference type="Pfam" id="PF00542"/>
    </source>
</evidence>
<dbReference type="GO" id="GO:0003735">
    <property type="term" value="F:structural constituent of ribosome"/>
    <property type="evidence" value="ECO:0007669"/>
    <property type="project" value="InterPro"/>
</dbReference>
<sequence>MQVYRRSLQQFARILLQNRRLNQRVTTTVVGTNHIRLCSSQTLSLPHEEGSDKQYSNKITNIVEEISQLTLIEVADLNELLKRKLKIADAPVMAMGAAPVAQVAAEEEPEEDTGPKKPLAFTVKLMKFDEKKKVALIKQLKVLMEGMNLVQAKKFVESAPVTVKADIPKEEAEKLKEEIEKAGGSIDIESS</sequence>
<comment type="similarity">
    <text evidence="1">Belongs to the bacterial ribosomal protein bL12 family.</text>
</comment>
<name>A0A8J1UMF4_OWEFU</name>
<evidence type="ECO:0000313" key="6">
    <source>
        <dbReference type="EMBL" id="CAH1794152.1"/>
    </source>
</evidence>
<evidence type="ECO:0000313" key="7">
    <source>
        <dbReference type="Proteomes" id="UP000749559"/>
    </source>
</evidence>
<dbReference type="Gene3D" id="1.20.5.710">
    <property type="entry name" value="Single helix bin"/>
    <property type="match status" value="1"/>
</dbReference>
<feature type="domain" description="Large ribosomal subunit protein bL12 oligomerization" evidence="5">
    <location>
        <begin position="58"/>
        <end position="101"/>
    </location>
</feature>
<keyword evidence="2" id="KW-0689">Ribosomal protein</keyword>
<dbReference type="PANTHER" id="PTHR45987:SF4">
    <property type="entry name" value="LARGE RIBOSOMAL SUBUNIT PROTEIN BL12M"/>
    <property type="match status" value="1"/>
</dbReference>
<dbReference type="EMBL" id="CAIIXF020000009">
    <property type="protein sequence ID" value="CAH1794152.1"/>
    <property type="molecule type" value="Genomic_DNA"/>
</dbReference>
<reference evidence="6" key="1">
    <citation type="submission" date="2022-03" db="EMBL/GenBank/DDBJ databases">
        <authorList>
            <person name="Martin C."/>
        </authorList>
    </citation>
    <scope>NUCLEOTIDE SEQUENCE</scope>
</reference>
<protein>
    <submittedName>
        <fullName evidence="6">Uncharacterized protein</fullName>
    </submittedName>
</protein>
<dbReference type="AlphaFoldDB" id="A0A8J1UMF4"/>
<organism evidence="6 7">
    <name type="scientific">Owenia fusiformis</name>
    <name type="common">Polychaete worm</name>
    <dbReference type="NCBI Taxonomy" id="6347"/>
    <lineage>
        <taxon>Eukaryota</taxon>
        <taxon>Metazoa</taxon>
        <taxon>Spiralia</taxon>
        <taxon>Lophotrochozoa</taxon>
        <taxon>Annelida</taxon>
        <taxon>Polychaeta</taxon>
        <taxon>Sedentaria</taxon>
        <taxon>Canalipalpata</taxon>
        <taxon>Sabellida</taxon>
        <taxon>Oweniida</taxon>
        <taxon>Oweniidae</taxon>
        <taxon>Owenia</taxon>
    </lineage>
</organism>
<feature type="domain" description="Large ribosomal subunit protein bL12 C-terminal" evidence="4">
    <location>
        <begin position="121"/>
        <end position="188"/>
    </location>
</feature>
<comment type="caution">
    <text evidence="6">The sequence shown here is derived from an EMBL/GenBank/DDBJ whole genome shotgun (WGS) entry which is preliminary data.</text>
</comment>
<dbReference type="PANTHER" id="PTHR45987">
    <property type="entry name" value="39S RIBOSOMAL PROTEIN L12"/>
    <property type="match status" value="1"/>
</dbReference>
<dbReference type="Proteomes" id="UP000749559">
    <property type="component" value="Unassembled WGS sequence"/>
</dbReference>
<dbReference type="SUPFAM" id="SSF48300">
    <property type="entry name" value="Ribosomal protein L7/12, oligomerisation (N-terminal) domain"/>
    <property type="match status" value="1"/>
</dbReference>
<accession>A0A8J1UMF4</accession>
<dbReference type="Gene3D" id="3.30.1390.10">
    <property type="match status" value="1"/>
</dbReference>
<evidence type="ECO:0000256" key="1">
    <source>
        <dbReference type="ARBA" id="ARBA00007197"/>
    </source>
</evidence>
<evidence type="ECO:0000256" key="3">
    <source>
        <dbReference type="ARBA" id="ARBA00023274"/>
    </source>
</evidence>
<dbReference type="InterPro" id="IPR014719">
    <property type="entry name" value="Ribosomal_bL12_C/ClpS-like"/>
</dbReference>
<gene>
    <name evidence="6" type="ORF">OFUS_LOCUS18908</name>
</gene>
<dbReference type="GO" id="GO:0006412">
    <property type="term" value="P:translation"/>
    <property type="evidence" value="ECO:0007669"/>
    <property type="project" value="InterPro"/>
</dbReference>
<proteinExistence type="inferred from homology"/>
<dbReference type="InterPro" id="IPR013823">
    <property type="entry name" value="Ribosomal_bL12_C"/>
</dbReference>